<proteinExistence type="inferred from homology"/>
<gene>
    <name evidence="13" type="ORF">DYB38_008578</name>
</gene>
<dbReference type="VEuPathDB" id="FungiDB:H257_07731"/>
<evidence type="ECO:0000256" key="3">
    <source>
        <dbReference type="ARBA" id="ARBA00008318"/>
    </source>
</evidence>
<feature type="compositionally biased region" description="Basic residues" evidence="9">
    <location>
        <begin position="550"/>
        <end position="564"/>
    </location>
</feature>
<dbReference type="GO" id="GO:1990112">
    <property type="term" value="C:RQC complex"/>
    <property type="evidence" value="ECO:0007669"/>
    <property type="project" value="TreeGrafter"/>
</dbReference>
<dbReference type="InterPro" id="IPR027359">
    <property type="entry name" value="Volt_channel_dom_sf"/>
</dbReference>
<feature type="compositionally biased region" description="Low complexity" evidence="9">
    <location>
        <begin position="473"/>
        <end position="488"/>
    </location>
</feature>
<dbReference type="Pfam" id="PF11923">
    <property type="entry name" value="NFACT-C"/>
    <property type="match status" value="1"/>
</dbReference>
<dbReference type="AlphaFoldDB" id="A0A397BYI8"/>
<evidence type="ECO:0000256" key="7">
    <source>
        <dbReference type="ARBA" id="ARBA00023054"/>
    </source>
</evidence>
<evidence type="ECO:0000256" key="5">
    <source>
        <dbReference type="ARBA" id="ARBA00022692"/>
    </source>
</evidence>
<feature type="region of interest" description="Disordered" evidence="9">
    <location>
        <begin position="250"/>
        <end position="323"/>
    </location>
</feature>
<evidence type="ECO:0008006" key="15">
    <source>
        <dbReference type="Google" id="ProtNLM"/>
    </source>
</evidence>
<dbReference type="InterPro" id="IPR021846">
    <property type="entry name" value="NFACT-C"/>
</dbReference>
<evidence type="ECO:0000256" key="6">
    <source>
        <dbReference type="ARBA" id="ARBA00022989"/>
    </source>
</evidence>
<dbReference type="GO" id="GO:0005737">
    <property type="term" value="C:cytoplasm"/>
    <property type="evidence" value="ECO:0007669"/>
    <property type="project" value="UniProtKB-SubCell"/>
</dbReference>
<feature type="region of interest" description="Disordered" evidence="9">
    <location>
        <begin position="536"/>
        <end position="564"/>
    </location>
</feature>
<evidence type="ECO:0000256" key="2">
    <source>
        <dbReference type="ARBA" id="ARBA00004496"/>
    </source>
</evidence>
<accession>A0A397BYI8</accession>
<feature type="domain" description="NFACT RNA-binding" evidence="11">
    <location>
        <begin position="84"/>
        <end position="142"/>
    </location>
</feature>
<evidence type="ECO:0000259" key="11">
    <source>
        <dbReference type="Pfam" id="PF05670"/>
    </source>
</evidence>
<evidence type="ECO:0000259" key="12">
    <source>
        <dbReference type="Pfam" id="PF11923"/>
    </source>
</evidence>
<dbReference type="PANTHER" id="PTHR15239:SF6">
    <property type="entry name" value="RIBOSOME QUALITY CONTROL COMPLEX SUBUNIT NEMF"/>
    <property type="match status" value="1"/>
</dbReference>
<keyword evidence="4" id="KW-0963">Cytoplasm</keyword>
<dbReference type="InterPro" id="IPR051608">
    <property type="entry name" value="RQC_Subunit_NEMF"/>
</dbReference>
<reference evidence="13 14" key="1">
    <citation type="submission" date="2018-08" db="EMBL/GenBank/DDBJ databases">
        <title>Aphanomyces genome sequencing and annotation.</title>
        <authorList>
            <person name="Minardi D."/>
            <person name="Oidtmann B."/>
            <person name="Van Der Giezen M."/>
            <person name="Studholme D.J."/>
        </authorList>
    </citation>
    <scope>NUCLEOTIDE SEQUENCE [LARGE SCALE GENOMIC DNA]</scope>
    <source>
        <strain evidence="13 14">SA</strain>
    </source>
</reference>
<dbReference type="VEuPathDB" id="FungiDB:H257_12700"/>
<dbReference type="GO" id="GO:0000049">
    <property type="term" value="F:tRNA binding"/>
    <property type="evidence" value="ECO:0007669"/>
    <property type="project" value="TreeGrafter"/>
</dbReference>
<evidence type="ECO:0000256" key="1">
    <source>
        <dbReference type="ARBA" id="ARBA00004141"/>
    </source>
</evidence>
<dbReference type="Gene3D" id="1.20.120.350">
    <property type="entry name" value="Voltage-gated potassium channels. Chain C"/>
    <property type="match status" value="1"/>
</dbReference>
<dbReference type="GO" id="GO:0043023">
    <property type="term" value="F:ribosomal large subunit binding"/>
    <property type="evidence" value="ECO:0007669"/>
    <property type="project" value="TreeGrafter"/>
</dbReference>
<protein>
    <recommendedName>
        <fullName evidence="15">NFACT protein C-terminal domain-containing protein</fullName>
    </recommendedName>
</protein>
<evidence type="ECO:0000256" key="8">
    <source>
        <dbReference type="ARBA" id="ARBA00023136"/>
    </source>
</evidence>
<feature type="compositionally biased region" description="Basic residues" evidence="9">
    <location>
        <begin position="308"/>
        <end position="317"/>
    </location>
</feature>
<evidence type="ECO:0000313" key="13">
    <source>
        <dbReference type="EMBL" id="RHY36695.1"/>
    </source>
</evidence>
<feature type="compositionally biased region" description="Low complexity" evidence="9">
    <location>
        <begin position="294"/>
        <end position="305"/>
    </location>
</feature>
<keyword evidence="5 10" id="KW-0812">Transmembrane</keyword>
<dbReference type="Pfam" id="PF05670">
    <property type="entry name" value="NFACT-R_1"/>
    <property type="match status" value="1"/>
</dbReference>
<dbReference type="PANTHER" id="PTHR15239">
    <property type="entry name" value="NUCLEAR EXPORT MEDIATOR FACTOR NEMF"/>
    <property type="match status" value="1"/>
</dbReference>
<evidence type="ECO:0000256" key="9">
    <source>
        <dbReference type="SAM" id="MobiDB-lite"/>
    </source>
</evidence>
<dbReference type="GO" id="GO:1990116">
    <property type="term" value="P:ribosome-associated ubiquitin-dependent protein catabolic process"/>
    <property type="evidence" value="ECO:0007669"/>
    <property type="project" value="TreeGrafter"/>
</dbReference>
<evidence type="ECO:0000313" key="14">
    <source>
        <dbReference type="Proteomes" id="UP000265716"/>
    </source>
</evidence>
<keyword evidence="8 10" id="KW-0472">Membrane</keyword>
<comment type="caution">
    <text evidence="13">The sequence shown here is derived from an EMBL/GenBank/DDBJ whole genome shotgun (WGS) entry which is preliminary data.</text>
</comment>
<keyword evidence="7" id="KW-0175">Coiled coil</keyword>
<evidence type="ECO:0000256" key="10">
    <source>
        <dbReference type="SAM" id="Phobius"/>
    </source>
</evidence>
<dbReference type="GO" id="GO:0072344">
    <property type="term" value="P:rescue of stalled ribosome"/>
    <property type="evidence" value="ECO:0007669"/>
    <property type="project" value="TreeGrafter"/>
</dbReference>
<dbReference type="InterPro" id="IPR008532">
    <property type="entry name" value="NFACT_RNA-bd"/>
</dbReference>
<comment type="subcellular location">
    <subcellularLocation>
        <location evidence="2">Cytoplasm</location>
    </subcellularLocation>
    <subcellularLocation>
        <location evidence="1">Membrane</location>
        <topology evidence="1">Multi-pass membrane protein</topology>
    </subcellularLocation>
</comment>
<feature type="domain" description="NFACT protein C-terminal" evidence="12">
    <location>
        <begin position="404"/>
        <end position="538"/>
    </location>
</feature>
<name>A0A397BYI8_APHAT</name>
<organism evidence="13 14">
    <name type="scientific">Aphanomyces astaci</name>
    <name type="common">Crayfish plague agent</name>
    <dbReference type="NCBI Taxonomy" id="112090"/>
    <lineage>
        <taxon>Eukaryota</taxon>
        <taxon>Sar</taxon>
        <taxon>Stramenopiles</taxon>
        <taxon>Oomycota</taxon>
        <taxon>Saprolegniomycetes</taxon>
        <taxon>Saprolegniales</taxon>
        <taxon>Verrucalvaceae</taxon>
        <taxon>Aphanomyces</taxon>
    </lineage>
</organism>
<dbReference type="EMBL" id="QUTC01012467">
    <property type="protein sequence ID" value="RHY36695.1"/>
    <property type="molecule type" value="Genomic_DNA"/>
</dbReference>
<dbReference type="Proteomes" id="UP000265716">
    <property type="component" value="Unassembled WGS sequence"/>
</dbReference>
<sequence length="564" mass="61238">MKKWQTRTRNFLLAQTTVWGYPVIYMEVFVGFLICLSVVQATQVNNYALTNSLNHTWRLVGVGLLSLFTVEILLKLFAFGSTVSGGNIPASVLEQAGCMSVCRSNAWTNQVVAGSYWVHADQVSKTAPTGEYLTTGSFMIRGKKNFIPASRLEMGLAIVFRIDESSEEEDDDDDVTAKEVLARQQDMKQEAFGEVPEDSIPAAVVEGDQDGDAVGDVVAKEEEERTKEDVKTFDHHHVADDMMESILDEQEETVDPGKAKPGNGKKPLSAKERRDLKKKKGTAADKVELPETMAAPVAKAAAAPVRGKQGKLKKIKKKYADQDDEERRLRMAALGHAVIAPPDERSSVAGDEIVMEEDDSCTANDGDATGLSTGIPAIDQEKEALYQRQRERKAQLLEQEEEEAQNATFLDTFTGTPMANDLLLFAMPMCAPYSTLERYTYKVKLTPGTQKKGKAVTFAVDHFLKLKPKPNHATTTNSTTEAPATAKEQGGGGEKEGGEDGGAAGAPDVDPLEAQKELIKCVPEADLVGCIVGPVKVSAPGLNSATMKKSSSKPKKAHKNKSTK</sequence>
<feature type="transmembrane region" description="Helical" evidence="10">
    <location>
        <begin position="12"/>
        <end position="39"/>
    </location>
</feature>
<feature type="region of interest" description="Disordered" evidence="9">
    <location>
        <begin position="468"/>
        <end position="510"/>
    </location>
</feature>
<evidence type="ECO:0000256" key="4">
    <source>
        <dbReference type="ARBA" id="ARBA00022490"/>
    </source>
</evidence>
<comment type="similarity">
    <text evidence="3">Belongs to the NEMF family.</text>
</comment>
<dbReference type="GO" id="GO:0016020">
    <property type="term" value="C:membrane"/>
    <property type="evidence" value="ECO:0007669"/>
    <property type="project" value="UniProtKB-SubCell"/>
</dbReference>
<feature type="transmembrane region" description="Helical" evidence="10">
    <location>
        <begin position="59"/>
        <end position="78"/>
    </location>
</feature>
<keyword evidence="6 10" id="KW-1133">Transmembrane helix</keyword>